<keyword evidence="4" id="KW-1185">Reference proteome</keyword>
<sequence>MSHGKSRALGSKADRDQYPHED</sequence>
<dbReference type="EMBL" id="JAQIZT010000014">
    <property type="protein sequence ID" value="KAJ6972717.1"/>
    <property type="molecule type" value="Genomic_DNA"/>
</dbReference>
<feature type="compositionally biased region" description="Basic and acidic residues" evidence="1">
    <location>
        <begin position="12"/>
        <end position="22"/>
    </location>
</feature>
<evidence type="ECO:0000313" key="2">
    <source>
        <dbReference type="EMBL" id="KAJ6972707.1"/>
    </source>
</evidence>
<evidence type="ECO:0000313" key="4">
    <source>
        <dbReference type="Proteomes" id="UP001164929"/>
    </source>
</evidence>
<feature type="region of interest" description="Disordered" evidence="1">
    <location>
        <begin position="1"/>
        <end position="22"/>
    </location>
</feature>
<gene>
    <name evidence="2" type="ORF">NC653_033111</name>
    <name evidence="3" type="ORF">NC653_033119</name>
</gene>
<dbReference type="EMBL" id="JAQIZT010000014">
    <property type="protein sequence ID" value="KAJ6972707.1"/>
    <property type="molecule type" value="Genomic_DNA"/>
</dbReference>
<dbReference type="AlphaFoldDB" id="A0AAD6LSZ9"/>
<reference evidence="3" key="1">
    <citation type="journal article" date="2023" name="Mol. Ecol. Resour.">
        <title>Chromosome-level genome assembly of a triploid poplar Populus alba 'Berolinensis'.</title>
        <authorList>
            <person name="Chen S."/>
            <person name="Yu Y."/>
            <person name="Wang X."/>
            <person name="Wang S."/>
            <person name="Zhang T."/>
            <person name="Zhou Y."/>
            <person name="He R."/>
            <person name="Meng N."/>
            <person name="Wang Y."/>
            <person name="Liu W."/>
            <person name="Liu Z."/>
            <person name="Liu J."/>
            <person name="Guo Q."/>
            <person name="Huang H."/>
            <person name="Sederoff R.R."/>
            <person name="Wang G."/>
            <person name="Qu G."/>
            <person name="Chen S."/>
        </authorList>
    </citation>
    <scope>NUCLEOTIDE SEQUENCE</scope>
    <source>
        <strain evidence="3">SC-2020</strain>
    </source>
</reference>
<accession>A0AAD6LSZ9</accession>
<organism evidence="3 4">
    <name type="scientific">Populus alba x Populus x berolinensis</name>
    <dbReference type="NCBI Taxonomy" id="444605"/>
    <lineage>
        <taxon>Eukaryota</taxon>
        <taxon>Viridiplantae</taxon>
        <taxon>Streptophyta</taxon>
        <taxon>Embryophyta</taxon>
        <taxon>Tracheophyta</taxon>
        <taxon>Spermatophyta</taxon>
        <taxon>Magnoliopsida</taxon>
        <taxon>eudicotyledons</taxon>
        <taxon>Gunneridae</taxon>
        <taxon>Pentapetalae</taxon>
        <taxon>rosids</taxon>
        <taxon>fabids</taxon>
        <taxon>Malpighiales</taxon>
        <taxon>Salicaceae</taxon>
        <taxon>Saliceae</taxon>
        <taxon>Populus</taxon>
    </lineage>
</organism>
<protein>
    <submittedName>
        <fullName evidence="3">Uncharacterized protein</fullName>
    </submittedName>
</protein>
<name>A0AAD6LSZ9_9ROSI</name>
<comment type="caution">
    <text evidence="3">The sequence shown here is derived from an EMBL/GenBank/DDBJ whole genome shotgun (WGS) entry which is preliminary data.</text>
</comment>
<proteinExistence type="predicted"/>
<evidence type="ECO:0000313" key="3">
    <source>
        <dbReference type="EMBL" id="KAJ6972717.1"/>
    </source>
</evidence>
<evidence type="ECO:0000256" key="1">
    <source>
        <dbReference type="SAM" id="MobiDB-lite"/>
    </source>
</evidence>
<dbReference type="Proteomes" id="UP001164929">
    <property type="component" value="Chromosome 14"/>
</dbReference>